<reference evidence="2" key="1">
    <citation type="submission" date="2022-06" db="EMBL/GenBank/DDBJ databases">
        <title>Novel species in genus nocardia.</title>
        <authorList>
            <person name="Li F."/>
        </authorList>
    </citation>
    <scope>NUCLEOTIDE SEQUENCE</scope>
    <source>
        <strain evidence="2">CDC141</strain>
    </source>
</reference>
<dbReference type="Proteomes" id="UP001139157">
    <property type="component" value="Unassembled WGS sequence"/>
</dbReference>
<proteinExistence type="predicted"/>
<dbReference type="RefSeq" id="WP_251913782.1">
    <property type="nucleotide sequence ID" value="NZ_JAMRXG010000007.1"/>
</dbReference>
<feature type="compositionally biased region" description="Low complexity" evidence="1">
    <location>
        <begin position="83"/>
        <end position="96"/>
    </location>
</feature>
<gene>
    <name evidence="2" type="ORF">NDR86_18845</name>
</gene>
<protein>
    <submittedName>
        <fullName evidence="2">Uncharacterized protein</fullName>
    </submittedName>
</protein>
<dbReference type="EMBL" id="JAMRXG010000007">
    <property type="protein sequence ID" value="MCM6775536.1"/>
    <property type="molecule type" value="Genomic_DNA"/>
</dbReference>
<keyword evidence="3" id="KW-1185">Reference proteome</keyword>
<evidence type="ECO:0000313" key="2">
    <source>
        <dbReference type="EMBL" id="MCM6775536.1"/>
    </source>
</evidence>
<name>A0A9X2E8F2_9NOCA</name>
<evidence type="ECO:0000313" key="3">
    <source>
        <dbReference type="Proteomes" id="UP001139157"/>
    </source>
</evidence>
<organism evidence="2 3">
    <name type="scientific">Nocardia pulmonis</name>
    <dbReference type="NCBI Taxonomy" id="2951408"/>
    <lineage>
        <taxon>Bacteria</taxon>
        <taxon>Bacillati</taxon>
        <taxon>Actinomycetota</taxon>
        <taxon>Actinomycetes</taxon>
        <taxon>Mycobacteriales</taxon>
        <taxon>Nocardiaceae</taxon>
        <taxon>Nocardia</taxon>
    </lineage>
</organism>
<comment type="caution">
    <text evidence="2">The sequence shown here is derived from an EMBL/GenBank/DDBJ whole genome shotgun (WGS) entry which is preliminary data.</text>
</comment>
<accession>A0A9X2E8F2</accession>
<evidence type="ECO:0000256" key="1">
    <source>
        <dbReference type="SAM" id="MobiDB-lite"/>
    </source>
</evidence>
<sequence length="129" mass="13275">MRGSPSSSRTTRPGWGGPRRLVALAARNDVGSLVAYLGALNAGCVVLLTEATDETRLGTYDPDVVIEATAGGGVPTPLDPARPVGALPASGPGAAAEHVGLDGPGARPRAIRPRGRRVTWNRLADRAFE</sequence>
<feature type="region of interest" description="Disordered" evidence="1">
    <location>
        <begin position="71"/>
        <end position="110"/>
    </location>
</feature>
<dbReference type="AlphaFoldDB" id="A0A9X2E8F2"/>